<feature type="domain" description="PAC" evidence="13">
    <location>
        <begin position="116"/>
        <end position="174"/>
    </location>
</feature>
<dbReference type="Pfam" id="PF13426">
    <property type="entry name" value="PAS_9"/>
    <property type="match status" value="1"/>
</dbReference>
<dbReference type="SMART" id="SM00065">
    <property type="entry name" value="GAF"/>
    <property type="match status" value="1"/>
</dbReference>
<dbReference type="Gene3D" id="3.30.450.20">
    <property type="entry name" value="PAS domain"/>
    <property type="match status" value="2"/>
</dbReference>
<dbReference type="SMART" id="SM00388">
    <property type="entry name" value="HisKA"/>
    <property type="match status" value="1"/>
</dbReference>
<evidence type="ECO:0000313" key="15">
    <source>
        <dbReference type="Proteomes" id="UP001139451"/>
    </source>
</evidence>
<dbReference type="PANTHER" id="PTHR43065">
    <property type="entry name" value="SENSOR HISTIDINE KINASE"/>
    <property type="match status" value="1"/>
</dbReference>
<dbReference type="EC" id="2.7.13.3" evidence="3"/>
<dbReference type="SUPFAM" id="SSF47384">
    <property type="entry name" value="Homodimeric domain of signal transducing histidine kinase"/>
    <property type="match status" value="1"/>
</dbReference>
<dbReference type="InterPro" id="IPR016132">
    <property type="entry name" value="Phyto_chromo_attachment"/>
</dbReference>
<comment type="catalytic activity">
    <reaction evidence="1">
        <text>ATP + protein L-histidine = ADP + protein N-phospho-L-histidine.</text>
        <dbReference type="EC" id="2.7.13.3"/>
    </reaction>
</comment>
<dbReference type="Gene3D" id="3.30.565.10">
    <property type="entry name" value="Histidine kinase-like ATPase, C-terminal domain"/>
    <property type="match status" value="1"/>
</dbReference>
<dbReference type="Gene3D" id="1.10.287.130">
    <property type="match status" value="1"/>
</dbReference>
<dbReference type="EMBL" id="JAMLDX010000006">
    <property type="protein sequence ID" value="MCP3730705.1"/>
    <property type="molecule type" value="Genomic_DNA"/>
</dbReference>
<evidence type="ECO:0000259" key="11">
    <source>
        <dbReference type="PROSITE" id="PS50110"/>
    </source>
</evidence>
<evidence type="ECO:0000256" key="5">
    <source>
        <dbReference type="ARBA" id="ARBA00022679"/>
    </source>
</evidence>
<dbReference type="InterPro" id="IPR036890">
    <property type="entry name" value="HATPase_C_sf"/>
</dbReference>
<keyword evidence="8" id="KW-0175">Coiled coil</keyword>
<feature type="domain" description="PAC" evidence="13">
    <location>
        <begin position="445"/>
        <end position="497"/>
    </location>
</feature>
<dbReference type="SUPFAM" id="SSF52172">
    <property type="entry name" value="CheY-like"/>
    <property type="match status" value="1"/>
</dbReference>
<dbReference type="InterPro" id="IPR000014">
    <property type="entry name" value="PAS"/>
</dbReference>
<protein>
    <recommendedName>
        <fullName evidence="3">histidine kinase</fullName>
        <ecNumber evidence="3">2.7.13.3</ecNumber>
    </recommendedName>
</protein>
<dbReference type="InterPro" id="IPR003018">
    <property type="entry name" value="GAF"/>
</dbReference>
<dbReference type="PROSITE" id="PS50109">
    <property type="entry name" value="HIS_KIN"/>
    <property type="match status" value="1"/>
</dbReference>
<evidence type="ECO:0000313" key="14">
    <source>
        <dbReference type="EMBL" id="MCP3730705.1"/>
    </source>
</evidence>
<evidence type="ECO:0000256" key="2">
    <source>
        <dbReference type="ARBA" id="ARBA00006402"/>
    </source>
</evidence>
<dbReference type="PROSITE" id="PS50113">
    <property type="entry name" value="PAC"/>
    <property type="match status" value="2"/>
</dbReference>
<dbReference type="Proteomes" id="UP001139451">
    <property type="component" value="Unassembled WGS sequence"/>
</dbReference>
<dbReference type="InterPro" id="IPR003594">
    <property type="entry name" value="HATPase_dom"/>
</dbReference>
<evidence type="ECO:0000256" key="7">
    <source>
        <dbReference type="PROSITE-ProRule" id="PRU00169"/>
    </source>
</evidence>
<dbReference type="GO" id="GO:0000155">
    <property type="term" value="F:phosphorelay sensor kinase activity"/>
    <property type="evidence" value="ECO:0007669"/>
    <property type="project" value="InterPro"/>
</dbReference>
<dbReference type="Pfam" id="PF08448">
    <property type="entry name" value="PAS_4"/>
    <property type="match status" value="1"/>
</dbReference>
<dbReference type="SMART" id="SM00448">
    <property type="entry name" value="REC"/>
    <property type="match status" value="1"/>
</dbReference>
<accession>A0A9X2KLE0</accession>
<keyword evidence="15" id="KW-1185">Reference proteome</keyword>
<dbReference type="InterPro" id="IPR011006">
    <property type="entry name" value="CheY-like_superfamily"/>
</dbReference>
<dbReference type="InterPro" id="IPR000700">
    <property type="entry name" value="PAS-assoc_C"/>
</dbReference>
<keyword evidence="5" id="KW-0808">Transferase</keyword>
<evidence type="ECO:0000256" key="1">
    <source>
        <dbReference type="ARBA" id="ARBA00000085"/>
    </source>
</evidence>
<dbReference type="SMART" id="SM00387">
    <property type="entry name" value="HATPase_c"/>
    <property type="match status" value="1"/>
</dbReference>
<dbReference type="Pfam" id="PF02518">
    <property type="entry name" value="HATPase_c"/>
    <property type="match status" value="1"/>
</dbReference>
<evidence type="ECO:0000259" key="10">
    <source>
        <dbReference type="PROSITE" id="PS50109"/>
    </source>
</evidence>
<evidence type="ECO:0000259" key="9">
    <source>
        <dbReference type="PROSITE" id="PS50046"/>
    </source>
</evidence>
<dbReference type="Pfam" id="PF00072">
    <property type="entry name" value="Response_reg"/>
    <property type="match status" value="1"/>
</dbReference>
<feature type="domain" description="PAS" evidence="12">
    <location>
        <begin position="370"/>
        <end position="443"/>
    </location>
</feature>
<dbReference type="PROSITE" id="PS50046">
    <property type="entry name" value="PHYTOCHROME_2"/>
    <property type="match status" value="1"/>
</dbReference>
<evidence type="ECO:0000256" key="4">
    <source>
        <dbReference type="ARBA" id="ARBA00022553"/>
    </source>
</evidence>
<dbReference type="InterPro" id="IPR005467">
    <property type="entry name" value="His_kinase_dom"/>
</dbReference>
<keyword evidence="6" id="KW-0418">Kinase</keyword>
<comment type="similarity">
    <text evidence="2">In the N-terminal section; belongs to the phytochrome family.</text>
</comment>
<dbReference type="RefSeq" id="WP_254292838.1">
    <property type="nucleotide sequence ID" value="NZ_JAMLDX010000006.1"/>
</dbReference>
<dbReference type="InterPro" id="IPR004358">
    <property type="entry name" value="Sig_transdc_His_kin-like_C"/>
</dbReference>
<evidence type="ECO:0000259" key="13">
    <source>
        <dbReference type="PROSITE" id="PS50113"/>
    </source>
</evidence>
<dbReference type="InterPro" id="IPR003661">
    <property type="entry name" value="HisK_dim/P_dom"/>
</dbReference>
<dbReference type="InterPro" id="IPR036097">
    <property type="entry name" value="HisK_dim/P_sf"/>
</dbReference>
<dbReference type="PROSITE" id="PS50110">
    <property type="entry name" value="RESPONSE_REGULATORY"/>
    <property type="match status" value="1"/>
</dbReference>
<name>A0A9X2KLE0_9SPHN</name>
<dbReference type="Pfam" id="PF00512">
    <property type="entry name" value="HisKA"/>
    <property type="match status" value="1"/>
</dbReference>
<dbReference type="InterPro" id="IPR013656">
    <property type="entry name" value="PAS_4"/>
</dbReference>
<dbReference type="PRINTS" id="PR00344">
    <property type="entry name" value="BCTRLSENSOR"/>
</dbReference>
<proteinExistence type="inferred from homology"/>
<comment type="caution">
    <text evidence="14">The sequence shown here is derived from an EMBL/GenBank/DDBJ whole genome shotgun (WGS) entry which is preliminary data.</text>
</comment>
<dbReference type="AlphaFoldDB" id="A0A9X2KLE0"/>
<dbReference type="CDD" id="cd00082">
    <property type="entry name" value="HisKA"/>
    <property type="match status" value="1"/>
</dbReference>
<dbReference type="SMART" id="SM00091">
    <property type="entry name" value="PAS"/>
    <property type="match status" value="1"/>
</dbReference>
<dbReference type="SUPFAM" id="SSF55874">
    <property type="entry name" value="ATPase domain of HSP90 chaperone/DNA topoisomerase II/histidine kinase"/>
    <property type="match status" value="1"/>
</dbReference>
<dbReference type="InterPro" id="IPR001789">
    <property type="entry name" value="Sig_transdc_resp-reg_receiver"/>
</dbReference>
<keyword evidence="4 7" id="KW-0597">Phosphoprotein</keyword>
<feature type="domain" description="Phytochrome chromophore attachment site" evidence="9">
    <location>
        <begin position="281"/>
        <end position="328"/>
    </location>
</feature>
<dbReference type="CDD" id="cd00130">
    <property type="entry name" value="PAS"/>
    <property type="match status" value="1"/>
</dbReference>
<feature type="domain" description="Response regulatory" evidence="11">
    <location>
        <begin position="758"/>
        <end position="869"/>
    </location>
</feature>
<dbReference type="SUPFAM" id="SSF55785">
    <property type="entry name" value="PYP-like sensor domain (PAS domain)"/>
    <property type="match status" value="2"/>
</dbReference>
<evidence type="ECO:0000256" key="6">
    <source>
        <dbReference type="ARBA" id="ARBA00022777"/>
    </source>
</evidence>
<organism evidence="14 15">
    <name type="scientific">Sphingomonas tagetis</name>
    <dbReference type="NCBI Taxonomy" id="2949092"/>
    <lineage>
        <taxon>Bacteria</taxon>
        <taxon>Pseudomonadati</taxon>
        <taxon>Pseudomonadota</taxon>
        <taxon>Alphaproteobacteria</taxon>
        <taxon>Sphingomonadales</taxon>
        <taxon>Sphingomonadaceae</taxon>
        <taxon>Sphingomonas</taxon>
    </lineage>
</organism>
<dbReference type="Gene3D" id="3.40.50.2300">
    <property type="match status" value="1"/>
</dbReference>
<sequence>MVTSLRPAPDASYEFLADGGEMGGRIAAFDWAATSAGPIENWPNSLRTITAYVVHCPVPLVMLWGEDGVMIYNDAYSEFAGERHPKLLGSKVREGWPEVADFNDNVMKVGLAGGTLAYRNHVLSLDRTGTGVFEDVWLNLDYSPVYGDDGRPAGVLAIVFEITDAVKAEQALRQSEARLRFLDALGKTTASSIDPAEILAATTEMLAAELGASNCAYADMDEDQDGFTIRGDWARKGIPSIVGHYQLADFGELAVGKLSAGLPLVISDNEAELPPHEAATFAAIGIRATVCMPLVKDGRLTALMAAHHDQPHAWTPEEIALIHEVTDRSWAHVERAATAVELRHTAEQLRELNVALETRAVERTAALEQSLIQFRLLVQGVTDYAIYMLDPTGIVSSWNAGAERIKGYAPDEIVGRHFSAFYAPEDRERGEPVRALETAREHGRFLAEGWRIRKDGSRFRASVVIDAIHDDDGKLIGFAKITRDVTEREEAQRELELAREALFQSQKIEAIGQLTGGIAHDFNNLLMAIMSGLALLRKRVPDDPQIMRLIDNSVQAAERGAALTQRMLAFARRQELKAERIDVAQLVTGMRELIQRAIGPEWQIDIDFPPGLAEVSADVNQLEMALLNLAVNARDAMPDGGDVCIRAEACEVVAQQGELPPGRYVRLSVIDHGTGMSADTLTRATEPFFTTKGIGKGTGLGLSMIHGFARQIGGTLELESVENEGTSAHIWLPVAGSEAAWPTLPAEDVEPATGDYLLILAVDDDPLVLMNTAALLEDLGHTVIEAESGVQALAQLDERPEIGMLITDQAMPGMTGSQLIEAVRERRPGLPIILATGYGETPADDAARVLRLNKPFNQAALQRAVAEAVLERS</sequence>
<dbReference type="InterPro" id="IPR029016">
    <property type="entry name" value="GAF-like_dom_sf"/>
</dbReference>
<dbReference type="InterPro" id="IPR035965">
    <property type="entry name" value="PAS-like_dom_sf"/>
</dbReference>
<feature type="domain" description="Histidine kinase" evidence="10">
    <location>
        <begin position="517"/>
        <end position="736"/>
    </location>
</feature>
<feature type="coiled-coil region" evidence="8">
    <location>
        <begin position="481"/>
        <end position="508"/>
    </location>
</feature>
<dbReference type="PANTHER" id="PTHR43065:SF49">
    <property type="entry name" value="HISTIDINE KINASE"/>
    <property type="match status" value="1"/>
</dbReference>
<gene>
    <name evidence="14" type="ORF">M9978_09720</name>
</gene>
<dbReference type="Pfam" id="PF01590">
    <property type="entry name" value="GAF"/>
    <property type="match status" value="1"/>
</dbReference>
<evidence type="ECO:0000259" key="12">
    <source>
        <dbReference type="PROSITE" id="PS50112"/>
    </source>
</evidence>
<dbReference type="Gene3D" id="3.30.450.40">
    <property type="match status" value="1"/>
</dbReference>
<evidence type="ECO:0000256" key="3">
    <source>
        <dbReference type="ARBA" id="ARBA00012438"/>
    </source>
</evidence>
<feature type="modified residue" description="4-aspartylphosphate" evidence="7">
    <location>
        <position position="808"/>
    </location>
</feature>
<reference evidence="14" key="1">
    <citation type="submission" date="2022-05" db="EMBL/GenBank/DDBJ databases">
        <title>Sphingomonas sp. strain MG17 Genome sequencing and assembly.</title>
        <authorList>
            <person name="Kim I."/>
        </authorList>
    </citation>
    <scope>NUCLEOTIDE SEQUENCE</scope>
    <source>
        <strain evidence="14">MG17</strain>
    </source>
</reference>
<dbReference type="SUPFAM" id="SSF55781">
    <property type="entry name" value="GAF domain-like"/>
    <property type="match status" value="1"/>
</dbReference>
<dbReference type="NCBIfam" id="TIGR00229">
    <property type="entry name" value="sensory_box"/>
    <property type="match status" value="1"/>
</dbReference>
<dbReference type="PROSITE" id="PS50112">
    <property type="entry name" value="PAS"/>
    <property type="match status" value="1"/>
</dbReference>
<evidence type="ECO:0000256" key="8">
    <source>
        <dbReference type="SAM" id="Coils"/>
    </source>
</evidence>